<dbReference type="Proteomes" id="UP001295444">
    <property type="component" value="Chromosome 02"/>
</dbReference>
<gene>
    <name evidence="1" type="ORF">PECUL_23A038537</name>
</gene>
<keyword evidence="2" id="KW-1185">Reference proteome</keyword>
<reference evidence="1" key="1">
    <citation type="submission" date="2022-03" db="EMBL/GenBank/DDBJ databases">
        <authorList>
            <person name="Alioto T."/>
            <person name="Alioto T."/>
            <person name="Gomez Garrido J."/>
        </authorList>
    </citation>
    <scope>NUCLEOTIDE SEQUENCE</scope>
</reference>
<dbReference type="AlphaFoldDB" id="A0AAD1RFM1"/>
<organism evidence="1 2">
    <name type="scientific">Pelobates cultripes</name>
    <name type="common">Western spadefoot toad</name>
    <dbReference type="NCBI Taxonomy" id="61616"/>
    <lineage>
        <taxon>Eukaryota</taxon>
        <taxon>Metazoa</taxon>
        <taxon>Chordata</taxon>
        <taxon>Craniata</taxon>
        <taxon>Vertebrata</taxon>
        <taxon>Euteleostomi</taxon>
        <taxon>Amphibia</taxon>
        <taxon>Batrachia</taxon>
        <taxon>Anura</taxon>
        <taxon>Pelobatoidea</taxon>
        <taxon>Pelobatidae</taxon>
        <taxon>Pelobates</taxon>
    </lineage>
</organism>
<protein>
    <submittedName>
        <fullName evidence="1">Uncharacterized protein</fullName>
    </submittedName>
</protein>
<dbReference type="EMBL" id="OW240913">
    <property type="protein sequence ID" value="CAH2252549.1"/>
    <property type="molecule type" value="Genomic_DNA"/>
</dbReference>
<accession>A0AAD1RFM1</accession>
<name>A0AAD1RFM1_PELCU</name>
<evidence type="ECO:0000313" key="1">
    <source>
        <dbReference type="EMBL" id="CAH2252549.1"/>
    </source>
</evidence>
<evidence type="ECO:0000313" key="2">
    <source>
        <dbReference type="Proteomes" id="UP001295444"/>
    </source>
</evidence>
<proteinExistence type="predicted"/>
<sequence length="279" mass="30886">MSITAYTWLPAYAWHLLGIPGSKPNAAQLYAHADWRSKPVAYSLDGVGEPNNLPTLIWRGQSCKRPGFQRFQMAWSSRVICLITTSEDPAHHQVNAGDAIPCVPQLPLWETRFNTAFDVVCTVFWACIEAQQLQWEPPPGGTSSVDLTHLSSSEPRAWMDIESISHPQPCEHAGDGGFLQGNGLATEDGEPRGEEAYRGLTFQPRRVSQRSRHAAMLAWMLWGIPDHGLMKVVSINTTCQHEIPDSGIPDVVLAETELQTVSVSFCHSLLSCFFSVLSF</sequence>